<sequence>MDIRINEMDLTRAGVISVQRTLPSTETNWQVDYSIGEVMYRVQGNAFYGRPHGQDADVLLAIQTLFFRAGCPDNNSIQVMGSALLAMSGHPKTGQYYTRLRESLLRLWGVKWTMTRTRWDEKQERHKGDTTATSLIAELRLVDQSTGEHRPFETRELSEVSPIEITLIPSFAASIRAGLFQMLDAELLSRLGQPQARSLYRVLQAHRVSSDGSLLTEITFAVKDWFNACGLEDERTDNAKRMLDLAHDRLKQEGYLHDVIYSGRGRAGKINYVFLAAPQPEMVDQLLERGITRPVAEALAADHPLRIRPALKVVDERLATGWKPRSLAASIVDAIRNPKKWGYVASESAVKAPEKKKAGKRSSEDVEAPSDPRETAMTILGLHLRRAPSDAAIKALGELDALELEALLTALRKEKAEALRMAEVILMAEL</sequence>
<proteinExistence type="predicted"/>
<protein>
    <recommendedName>
        <fullName evidence="4">Plasmid replication initiator protein</fullName>
    </recommendedName>
</protein>
<dbReference type="EMBL" id="BNAL01000042">
    <property type="protein sequence ID" value="GHG10510.1"/>
    <property type="molecule type" value="Genomic_DNA"/>
</dbReference>
<evidence type="ECO:0008006" key="4">
    <source>
        <dbReference type="Google" id="ProtNLM"/>
    </source>
</evidence>
<accession>A0ABQ3KEX9</accession>
<comment type="caution">
    <text evidence="2">The sequence shown here is derived from an EMBL/GenBank/DDBJ whole genome shotgun (WGS) entry which is preliminary data.</text>
</comment>
<gene>
    <name evidence="2" type="ORF">GCM10017783_23700</name>
</gene>
<dbReference type="Pfam" id="PF10134">
    <property type="entry name" value="RPA"/>
    <property type="match status" value="1"/>
</dbReference>
<dbReference type="RefSeq" id="WP_189643960.1">
    <property type="nucleotide sequence ID" value="NZ_BNAL01000042.1"/>
</dbReference>
<organism evidence="2 3">
    <name type="scientific">Deinococcus piscis</name>
    <dbReference type="NCBI Taxonomy" id="394230"/>
    <lineage>
        <taxon>Bacteria</taxon>
        <taxon>Thermotogati</taxon>
        <taxon>Deinococcota</taxon>
        <taxon>Deinococci</taxon>
        <taxon>Deinococcales</taxon>
        <taxon>Deinococcaceae</taxon>
        <taxon>Deinococcus</taxon>
    </lineage>
</organism>
<evidence type="ECO:0000256" key="1">
    <source>
        <dbReference type="SAM" id="MobiDB-lite"/>
    </source>
</evidence>
<dbReference type="Proteomes" id="UP000632154">
    <property type="component" value="Unassembled WGS sequence"/>
</dbReference>
<feature type="region of interest" description="Disordered" evidence="1">
    <location>
        <begin position="352"/>
        <end position="372"/>
    </location>
</feature>
<dbReference type="InterPro" id="IPR018777">
    <property type="entry name" value="Replication_initiator_prot_A"/>
</dbReference>
<name>A0ABQ3KEX9_9DEIO</name>
<keyword evidence="3" id="KW-1185">Reference proteome</keyword>
<evidence type="ECO:0000313" key="2">
    <source>
        <dbReference type="EMBL" id="GHG10510.1"/>
    </source>
</evidence>
<evidence type="ECO:0000313" key="3">
    <source>
        <dbReference type="Proteomes" id="UP000632154"/>
    </source>
</evidence>
<reference evidence="3" key="1">
    <citation type="journal article" date="2019" name="Int. J. Syst. Evol. Microbiol.">
        <title>The Global Catalogue of Microorganisms (GCM) 10K type strain sequencing project: providing services to taxonomists for standard genome sequencing and annotation.</title>
        <authorList>
            <consortium name="The Broad Institute Genomics Platform"/>
            <consortium name="The Broad Institute Genome Sequencing Center for Infectious Disease"/>
            <person name="Wu L."/>
            <person name="Ma J."/>
        </authorList>
    </citation>
    <scope>NUCLEOTIDE SEQUENCE [LARGE SCALE GENOMIC DNA]</scope>
    <source>
        <strain evidence="3">CGMCC 1.18439</strain>
    </source>
</reference>